<evidence type="ECO:0000313" key="1">
    <source>
        <dbReference type="EMBL" id="RKR72873.1"/>
    </source>
</evidence>
<dbReference type="OrthoDB" id="5596796at2"/>
<reference evidence="1 2" key="1">
    <citation type="submission" date="2018-10" db="EMBL/GenBank/DDBJ databases">
        <title>Genomic Encyclopedia of Type Strains, Phase IV (KMG-IV): sequencing the most valuable type-strain genomes for metagenomic binning, comparative biology and taxonomic classification.</title>
        <authorList>
            <person name="Goeker M."/>
        </authorList>
    </citation>
    <scope>NUCLEOTIDE SEQUENCE [LARGE SCALE GENOMIC DNA]</scope>
    <source>
        <strain evidence="1 2">DSM 23800</strain>
    </source>
</reference>
<dbReference type="AlphaFoldDB" id="A0A420XH31"/>
<dbReference type="NCBIfam" id="NF007971">
    <property type="entry name" value="PRK10695.1"/>
    <property type="match status" value="1"/>
</dbReference>
<dbReference type="RefSeq" id="WP_121122731.1">
    <property type="nucleotide sequence ID" value="NZ_CP016604.1"/>
</dbReference>
<evidence type="ECO:0000313" key="2">
    <source>
        <dbReference type="Proteomes" id="UP000280099"/>
    </source>
</evidence>
<sequence>MLKRGLIILATVLAILIGGGLALMSGSQLATTINWILPEGWEVDIPKGMSSSWDHAILPSFSLAYQNCTIVTTDDLKVQWAEQHEITLQQAVVNYACLALLPSNSEDSSSSNEVTLESLGSIFSMVPNGNISVKVFSIINLPDETHPRIKSLLEQSNEITFAYFNDKLTASLIQDDLNLFLNFENQKLIGNIIYEPNKNKQEEKEQHRISFSSTINNQILTIPPKTSLEYHWQFPENIVSDPDLQQGNMTLAWEEDKNNQKQFTGSFALHSSFNPENKIELPINFDEQGVTITQGYVNWLLSDDFTLRAFITTSLTPNSFNVDDLYPIKTAIRISLLTENSRGKGNVVFNSSDGTLQKESFNLPLQVTGNIKQGNFIVYSSLPLDFKGEYDNPVLRFLPGSLLRMTGTEHLLTIHDLRFPMAGLAIDKYGITGRLQAILKAESPDFDNIELHLDGFARKFKAGLLSFFSDPSDPESIADLWQWRFWGNSTIKAFNSPVTISGRGNWQENIIQLSEFEGDMGKIQQNAMLIPNMTLTLATPITFAYEEDTLTGGLQLDMQKIQFDYGGEFESPTGTLNFEGRLENLRLNGQISSGELGPIRFFARRELTPQSSNIIGKLYWAEQPAMVFQSLFPIRSNWIITNGTIRGETSFSANAERGLIAGGHFAIRNGEISLPNGSMKGIQFSLPYQYQNNEFNIGAKKALDVNIAEIDVGIKLNNAKMKLQGHYPYSKKRPLTLRELSFNLLGGKLTVDKFALPQTQIAYLNLFNIHFEDILSLAQYQQIDLKGQANAVFPFWLSGNPCYICGGSLTKSGESTLKFTPELLNAIKEGGYTEQILTTIINNSSIDELNAKVNLDSTGLMNLNTSLKIHSLDYEKTKVNLNYNHQENMFDLWQLINYGSEFEQNIEHSIYKQLDNQ</sequence>
<comment type="caution">
    <text evidence="1">The sequence shown here is derived from an EMBL/GenBank/DDBJ whole genome shotgun (WGS) entry which is preliminary data.</text>
</comment>
<dbReference type="Proteomes" id="UP000280099">
    <property type="component" value="Unassembled WGS sequence"/>
</dbReference>
<name>A0A420XH31_9PAST</name>
<gene>
    <name evidence="1" type="ORF">DES31_1040</name>
</gene>
<dbReference type="EMBL" id="RBJC01000005">
    <property type="protein sequence ID" value="RKR72873.1"/>
    <property type="molecule type" value="Genomic_DNA"/>
</dbReference>
<accession>A0A420XH31</accession>
<dbReference type="Pfam" id="PF11739">
    <property type="entry name" value="YdbH-like"/>
    <property type="match status" value="1"/>
</dbReference>
<proteinExistence type="predicted"/>
<organism evidence="1 2">
    <name type="scientific">Otariodibacter oris</name>
    <dbReference type="NCBI Taxonomy" id="1032623"/>
    <lineage>
        <taxon>Bacteria</taxon>
        <taxon>Pseudomonadati</taxon>
        <taxon>Pseudomonadota</taxon>
        <taxon>Gammaproteobacteria</taxon>
        <taxon>Pasteurellales</taxon>
        <taxon>Pasteurellaceae</taxon>
        <taxon>Otariodibacter</taxon>
    </lineage>
</organism>
<keyword evidence="2" id="KW-1185">Reference proteome</keyword>
<protein>
    <submittedName>
        <fullName evidence="1">Dicarboxylate transport</fullName>
    </submittedName>
</protein>
<dbReference type="InterPro" id="IPR021730">
    <property type="entry name" value="YdbH"/>
</dbReference>